<comment type="subcellular location">
    <subcellularLocation>
        <location evidence="1">Membrane</location>
        <topology evidence="1">Multi-pass membrane protein</topology>
    </subcellularLocation>
</comment>
<feature type="transmembrane region" description="Helical" evidence="6">
    <location>
        <begin position="12"/>
        <end position="35"/>
    </location>
</feature>
<dbReference type="InterPro" id="IPR037185">
    <property type="entry name" value="EmrE-like"/>
</dbReference>
<keyword evidence="3 6" id="KW-0812">Transmembrane</keyword>
<feature type="transmembrane region" description="Helical" evidence="6">
    <location>
        <begin position="77"/>
        <end position="98"/>
    </location>
</feature>
<feature type="transmembrane region" description="Helical" evidence="6">
    <location>
        <begin position="221"/>
        <end position="243"/>
    </location>
</feature>
<proteinExistence type="inferred from homology"/>
<dbReference type="InterPro" id="IPR000620">
    <property type="entry name" value="EamA_dom"/>
</dbReference>
<dbReference type="RefSeq" id="WP_202862358.1">
    <property type="nucleotide sequence ID" value="NZ_PVUE01000002.1"/>
</dbReference>
<comment type="caution">
    <text evidence="8">The sequence shown here is derived from an EMBL/GenBank/DDBJ whole genome shotgun (WGS) entry which is preliminary data.</text>
</comment>
<reference evidence="8 9" key="1">
    <citation type="submission" date="2018-03" db="EMBL/GenBank/DDBJ databases">
        <title>Genomic Encyclopedia of Archaeal and Bacterial Type Strains, Phase II (KMG-II): from individual species to whole genera.</title>
        <authorList>
            <person name="Goeker M."/>
        </authorList>
    </citation>
    <scope>NUCLEOTIDE SEQUENCE [LARGE SCALE GENOMIC DNA]</scope>
    <source>
        <strain evidence="8 9">DSM 100065</strain>
    </source>
</reference>
<dbReference type="Proteomes" id="UP000237752">
    <property type="component" value="Unassembled WGS sequence"/>
</dbReference>
<comment type="similarity">
    <text evidence="2">Belongs to the EamA transporter family.</text>
</comment>
<evidence type="ECO:0000313" key="8">
    <source>
        <dbReference type="EMBL" id="PRZ43339.1"/>
    </source>
</evidence>
<evidence type="ECO:0000256" key="3">
    <source>
        <dbReference type="ARBA" id="ARBA00022692"/>
    </source>
</evidence>
<feature type="transmembrane region" description="Helical" evidence="6">
    <location>
        <begin position="136"/>
        <end position="156"/>
    </location>
</feature>
<evidence type="ECO:0000256" key="4">
    <source>
        <dbReference type="ARBA" id="ARBA00022989"/>
    </source>
</evidence>
<evidence type="ECO:0000313" key="9">
    <source>
        <dbReference type="Proteomes" id="UP000237752"/>
    </source>
</evidence>
<dbReference type="PANTHER" id="PTHR32322">
    <property type="entry name" value="INNER MEMBRANE TRANSPORTER"/>
    <property type="match status" value="1"/>
</dbReference>
<organism evidence="8 9">
    <name type="scientific">Antricoccus suffuscus</name>
    <dbReference type="NCBI Taxonomy" id="1629062"/>
    <lineage>
        <taxon>Bacteria</taxon>
        <taxon>Bacillati</taxon>
        <taxon>Actinomycetota</taxon>
        <taxon>Actinomycetes</taxon>
        <taxon>Geodermatophilales</taxon>
        <taxon>Antricoccaceae</taxon>
        <taxon>Antricoccus</taxon>
    </lineage>
</organism>
<dbReference type="PANTHER" id="PTHR32322:SF9">
    <property type="entry name" value="AMINO-ACID METABOLITE EFFLUX PUMP-RELATED"/>
    <property type="match status" value="1"/>
</dbReference>
<feature type="transmembrane region" description="Helical" evidence="6">
    <location>
        <begin position="47"/>
        <end position="65"/>
    </location>
</feature>
<evidence type="ECO:0000256" key="5">
    <source>
        <dbReference type="ARBA" id="ARBA00023136"/>
    </source>
</evidence>
<feature type="transmembrane region" description="Helical" evidence="6">
    <location>
        <begin position="255"/>
        <end position="275"/>
    </location>
</feature>
<dbReference type="InterPro" id="IPR050638">
    <property type="entry name" value="AA-Vitamin_Transporters"/>
</dbReference>
<dbReference type="Pfam" id="PF00892">
    <property type="entry name" value="EamA"/>
    <property type="match status" value="2"/>
</dbReference>
<evidence type="ECO:0000256" key="1">
    <source>
        <dbReference type="ARBA" id="ARBA00004141"/>
    </source>
</evidence>
<keyword evidence="9" id="KW-1185">Reference proteome</keyword>
<dbReference type="SUPFAM" id="SSF103481">
    <property type="entry name" value="Multidrug resistance efflux transporter EmrE"/>
    <property type="match status" value="2"/>
</dbReference>
<dbReference type="GO" id="GO:0016020">
    <property type="term" value="C:membrane"/>
    <property type="evidence" value="ECO:0007669"/>
    <property type="project" value="UniProtKB-SubCell"/>
</dbReference>
<feature type="domain" description="EamA" evidence="7">
    <location>
        <begin position="163"/>
        <end position="296"/>
    </location>
</feature>
<evidence type="ECO:0000256" key="2">
    <source>
        <dbReference type="ARBA" id="ARBA00007362"/>
    </source>
</evidence>
<evidence type="ECO:0000256" key="6">
    <source>
        <dbReference type="SAM" id="Phobius"/>
    </source>
</evidence>
<sequence length="308" mass="32923">MAASAPPERRTGFSGIVIAQFVALATLWGGSFMFIKIGLEGISVAQVVWARVVFGATTLVMLSLVTRQRFPRDLAVWRKLVVVSIFLTVIPFSLFSWAELHVSSGLASIMNATTPLMTLLVALIALPEERPTRTKLVGLALGFIGVVTVLGPWRELNGQSSLMGQLACLGATLCYGIGYVTLRRIIRDHDVPSLPLATMQVGFGAIIMLLATPFIASPMHLTARVVISMIVLGALSTGIAYVANTNIVHAVGATNASTVTYVTPLVGVVLGILVLHESFVWNQPVGAALVITGIVVGQNRLRRNRSRI</sequence>
<keyword evidence="5 6" id="KW-0472">Membrane</keyword>
<accession>A0A2T1A421</accession>
<feature type="transmembrane region" description="Helical" evidence="6">
    <location>
        <begin position="194"/>
        <end position="215"/>
    </location>
</feature>
<feature type="transmembrane region" description="Helical" evidence="6">
    <location>
        <begin position="281"/>
        <end position="301"/>
    </location>
</feature>
<feature type="transmembrane region" description="Helical" evidence="6">
    <location>
        <begin position="104"/>
        <end position="124"/>
    </location>
</feature>
<feature type="domain" description="EamA" evidence="7">
    <location>
        <begin position="20"/>
        <end position="150"/>
    </location>
</feature>
<gene>
    <name evidence="8" type="ORF">CLV47_10224</name>
</gene>
<evidence type="ECO:0000259" key="7">
    <source>
        <dbReference type="Pfam" id="PF00892"/>
    </source>
</evidence>
<feature type="transmembrane region" description="Helical" evidence="6">
    <location>
        <begin position="162"/>
        <end position="182"/>
    </location>
</feature>
<keyword evidence="4 6" id="KW-1133">Transmembrane helix</keyword>
<name>A0A2T1A421_9ACTN</name>
<protein>
    <submittedName>
        <fullName evidence="8">Drug/metabolite transporter (DMT)-like permease</fullName>
    </submittedName>
</protein>
<dbReference type="EMBL" id="PVUE01000002">
    <property type="protein sequence ID" value="PRZ43339.1"/>
    <property type="molecule type" value="Genomic_DNA"/>
</dbReference>
<dbReference type="AlphaFoldDB" id="A0A2T1A421"/>